<dbReference type="KEGG" id="aja:AJAP_42770"/>
<keyword evidence="2" id="KW-1185">Reference proteome</keyword>
<dbReference type="HOGENOM" id="CLU_2340647_0_0_11"/>
<reference evidence="1 2" key="1">
    <citation type="journal article" date="2014" name="J. Biotechnol.">
        <title>Complete genome sequence of the actinobacterium Amycolatopsis japonica MG417-CF17(T) (=DSM 44213T) producing (S,S)-N,N'-ethylenediaminedisuccinic acid.</title>
        <authorList>
            <person name="Stegmann E."/>
            <person name="Albersmeier A."/>
            <person name="Spohn M."/>
            <person name="Gert H."/>
            <person name="Weber T."/>
            <person name="Wohlleben W."/>
            <person name="Kalinowski J."/>
            <person name="Ruckert C."/>
        </authorList>
    </citation>
    <scope>NUCLEOTIDE SEQUENCE [LARGE SCALE GENOMIC DNA]</scope>
    <source>
        <strain evidence="2">MG417-CF17 (DSM 44213)</strain>
        <plasmid evidence="1">pAmyja1</plasmid>
    </source>
</reference>
<dbReference type="Proteomes" id="UP000028492">
    <property type="component" value="Plasmid pAmyja1"/>
</dbReference>
<evidence type="ECO:0000313" key="2">
    <source>
        <dbReference type="Proteomes" id="UP000028492"/>
    </source>
</evidence>
<organism evidence="1 2">
    <name type="scientific">Amycolatopsis japonica</name>
    <dbReference type="NCBI Taxonomy" id="208439"/>
    <lineage>
        <taxon>Bacteria</taxon>
        <taxon>Bacillati</taxon>
        <taxon>Actinomycetota</taxon>
        <taxon>Actinomycetes</taxon>
        <taxon>Pseudonocardiales</taxon>
        <taxon>Pseudonocardiaceae</taxon>
        <taxon>Amycolatopsis</taxon>
        <taxon>Amycolatopsis japonica group</taxon>
    </lineage>
</organism>
<name>A0A075VAF7_9PSEU</name>
<accession>A0A075VAF7</accession>
<evidence type="ECO:0000313" key="1">
    <source>
        <dbReference type="EMBL" id="AIG81321.1"/>
    </source>
</evidence>
<dbReference type="EMBL" id="CP008954">
    <property type="protein sequence ID" value="AIG81321.1"/>
    <property type="molecule type" value="Genomic_DNA"/>
</dbReference>
<gene>
    <name evidence="1" type="ORF">AJAP_42770</name>
</gene>
<keyword evidence="1" id="KW-0614">Plasmid</keyword>
<proteinExistence type="predicted"/>
<geneLocation type="plasmid" evidence="1 2">
    <name>pAmyja1</name>
</geneLocation>
<dbReference type="AlphaFoldDB" id="A0A075VAF7"/>
<sequence>MNRTEIPAAFRPSRTAVQVLGMNTGDAVAAIGSADTMRTIVGEMGAHFARQAAAARRGVATRARNAEAKAKAEHARVVATRCGVCFQIPAASGACWC</sequence>
<protein>
    <submittedName>
        <fullName evidence="1">Uncharacterized protein</fullName>
    </submittedName>
</protein>
<dbReference type="RefSeq" id="WP_040133696.1">
    <property type="nucleotide sequence ID" value="NZ_CP008954.1"/>
</dbReference>